<feature type="transmembrane region" description="Helical" evidence="2">
    <location>
        <begin position="175"/>
        <end position="195"/>
    </location>
</feature>
<evidence type="ECO:0000256" key="2">
    <source>
        <dbReference type="SAM" id="Phobius"/>
    </source>
</evidence>
<protein>
    <submittedName>
        <fullName evidence="3">Uncharacterized protein</fullName>
    </submittedName>
</protein>
<evidence type="ECO:0000256" key="1">
    <source>
        <dbReference type="SAM" id="MobiDB-lite"/>
    </source>
</evidence>
<keyword evidence="2" id="KW-0472">Membrane</keyword>
<name>A0A540ML95_MALBA</name>
<dbReference type="AlphaFoldDB" id="A0A540ML95"/>
<reference evidence="3 4" key="1">
    <citation type="journal article" date="2019" name="G3 (Bethesda)">
        <title>Sequencing of a Wild Apple (Malus baccata) Genome Unravels the Differences Between Cultivated and Wild Apple Species Regarding Disease Resistance and Cold Tolerance.</title>
        <authorList>
            <person name="Chen X."/>
        </authorList>
    </citation>
    <scope>NUCLEOTIDE SEQUENCE [LARGE SCALE GENOMIC DNA]</scope>
    <source>
        <strain evidence="4">cv. Shandingzi</strain>
        <tissue evidence="3">Leaves</tissue>
    </source>
</reference>
<dbReference type="PANTHER" id="PTHR31485">
    <property type="entry name" value="PEPTIDYL SERINE ALPHA-GALACTOSYLTRANSFERASE"/>
    <property type="match status" value="1"/>
</dbReference>
<feature type="compositionally biased region" description="Basic and acidic residues" evidence="1">
    <location>
        <begin position="221"/>
        <end position="234"/>
    </location>
</feature>
<keyword evidence="2" id="KW-1133">Transmembrane helix</keyword>
<evidence type="ECO:0000313" key="4">
    <source>
        <dbReference type="Proteomes" id="UP000315295"/>
    </source>
</evidence>
<dbReference type="InterPro" id="IPR044845">
    <property type="entry name" value="HPAT/SRGT1-like"/>
</dbReference>
<dbReference type="PANTHER" id="PTHR31485:SF7">
    <property type="entry name" value="PEPTIDYL SERINE ALPHA-GALACTOSYLTRANSFERASE"/>
    <property type="match status" value="1"/>
</dbReference>
<dbReference type="STRING" id="106549.A0A540ML95"/>
<comment type="caution">
    <text evidence="3">The sequence shown here is derived from an EMBL/GenBank/DDBJ whole genome shotgun (WGS) entry which is preliminary data.</text>
</comment>
<gene>
    <name evidence="3" type="ORF">C1H46_014870</name>
</gene>
<keyword evidence="2" id="KW-0812">Transmembrane</keyword>
<proteinExistence type="predicted"/>
<evidence type="ECO:0000313" key="3">
    <source>
        <dbReference type="EMBL" id="TQD99534.1"/>
    </source>
</evidence>
<sequence length="234" mass="26106">MYGYSFGAAELKLRHQISSEILIYPGYAPEPGIKYREFHYGLEFKVGNRSFDKASWRNVDVVNKCWAQFPDPPDPSTLDQTDKNKLQTDLLSLECIKTLKEALHLHHKRRNCPDPSSLSNSNSQAAEEVVVSTKLGKLDGSSGLGSNHVQTNHSEEISEPLLTDGMFSSVRFRVIALWAFCGLGFLTIASVLFSGRKGKGKRGKSHRIKRRNPGTGFMDISSRDRHLRGGEVPS</sequence>
<dbReference type="GO" id="GO:0016757">
    <property type="term" value="F:glycosyltransferase activity"/>
    <property type="evidence" value="ECO:0007669"/>
    <property type="project" value="InterPro"/>
</dbReference>
<organism evidence="3 4">
    <name type="scientific">Malus baccata</name>
    <name type="common">Siberian crab apple</name>
    <name type="synonym">Pyrus baccata</name>
    <dbReference type="NCBI Taxonomy" id="106549"/>
    <lineage>
        <taxon>Eukaryota</taxon>
        <taxon>Viridiplantae</taxon>
        <taxon>Streptophyta</taxon>
        <taxon>Embryophyta</taxon>
        <taxon>Tracheophyta</taxon>
        <taxon>Spermatophyta</taxon>
        <taxon>Magnoliopsida</taxon>
        <taxon>eudicotyledons</taxon>
        <taxon>Gunneridae</taxon>
        <taxon>Pentapetalae</taxon>
        <taxon>rosids</taxon>
        <taxon>fabids</taxon>
        <taxon>Rosales</taxon>
        <taxon>Rosaceae</taxon>
        <taxon>Amygdaloideae</taxon>
        <taxon>Maleae</taxon>
        <taxon>Malus</taxon>
    </lineage>
</organism>
<accession>A0A540ML95</accession>
<dbReference type="EMBL" id="VIEB01000234">
    <property type="protein sequence ID" value="TQD99534.1"/>
    <property type="molecule type" value="Genomic_DNA"/>
</dbReference>
<feature type="compositionally biased region" description="Basic residues" evidence="1">
    <location>
        <begin position="196"/>
        <end position="212"/>
    </location>
</feature>
<keyword evidence="4" id="KW-1185">Reference proteome</keyword>
<dbReference type="Proteomes" id="UP000315295">
    <property type="component" value="Unassembled WGS sequence"/>
</dbReference>
<feature type="region of interest" description="Disordered" evidence="1">
    <location>
        <begin position="196"/>
        <end position="234"/>
    </location>
</feature>